<dbReference type="KEGG" id="saga:M5M_09643"/>
<organism evidence="1 2">
    <name type="scientific">Simiduia agarivorans (strain DSM 21679 / JCM 13881 / BCRC 17597 / SA1)</name>
    <dbReference type="NCBI Taxonomy" id="1117647"/>
    <lineage>
        <taxon>Bacteria</taxon>
        <taxon>Pseudomonadati</taxon>
        <taxon>Pseudomonadota</taxon>
        <taxon>Gammaproteobacteria</taxon>
        <taxon>Cellvibrionales</taxon>
        <taxon>Cellvibrionaceae</taxon>
        <taxon>Simiduia</taxon>
    </lineage>
</organism>
<dbReference type="Proteomes" id="UP000000466">
    <property type="component" value="Chromosome"/>
</dbReference>
<proteinExistence type="predicted"/>
<evidence type="ECO:0000313" key="2">
    <source>
        <dbReference type="Proteomes" id="UP000000466"/>
    </source>
</evidence>
<gene>
    <name evidence="1" type="ordered locus">M5M_09643</name>
</gene>
<accession>R9S3C1</accession>
<name>R9S3C1_SIMAS</name>
<sequence>MHGVRATYHARASDEYVCIAALKLAAKAAFVIT</sequence>
<dbReference type="HOGENOM" id="CLU_3383797_0_0_6"/>
<evidence type="ECO:0000313" key="1">
    <source>
        <dbReference type="EMBL" id="AGN11317.1"/>
    </source>
</evidence>
<dbReference type="EMBL" id="CP003746">
    <property type="protein sequence ID" value="AGN11317.1"/>
    <property type="molecule type" value="Genomic_DNA"/>
</dbReference>
<dbReference type="STRING" id="1117647.M5M_09643"/>
<keyword evidence="2" id="KW-1185">Reference proteome</keyword>
<reference evidence="1 2" key="1">
    <citation type="journal article" date="2013" name="Genome Announc.">
        <title>Complete genome sequence of Simiduia agarivorans SA1(T), a marine bacterium able to degrade a variety of polysaccharides.</title>
        <authorList>
            <person name="Lin S.Y."/>
            <person name="Shieh W.Y."/>
            <person name="Chen J.S."/>
            <person name="Tang S.L."/>
        </authorList>
    </citation>
    <scope>NUCLEOTIDE SEQUENCE [LARGE SCALE GENOMIC DNA]</scope>
    <source>
        <strain evidence="2">DSM 21679 / JCM 13881 / BCRC 17597 / SA1</strain>
    </source>
</reference>
<dbReference type="AlphaFoldDB" id="R9S3C1"/>
<protein>
    <submittedName>
        <fullName evidence="1">Uncharacterized protein</fullName>
    </submittedName>
</protein>